<protein>
    <submittedName>
        <fullName evidence="1">Uncharacterized protein</fullName>
    </submittedName>
</protein>
<organism evidence="1 2">
    <name type="scientific">Brachionus plicatilis</name>
    <name type="common">Marine rotifer</name>
    <name type="synonym">Brachionus muelleri</name>
    <dbReference type="NCBI Taxonomy" id="10195"/>
    <lineage>
        <taxon>Eukaryota</taxon>
        <taxon>Metazoa</taxon>
        <taxon>Spiralia</taxon>
        <taxon>Gnathifera</taxon>
        <taxon>Rotifera</taxon>
        <taxon>Eurotatoria</taxon>
        <taxon>Monogononta</taxon>
        <taxon>Pseudotrocha</taxon>
        <taxon>Ploima</taxon>
        <taxon>Brachionidae</taxon>
        <taxon>Brachionus</taxon>
    </lineage>
</organism>
<name>A0A3M7QYH9_BRAPC</name>
<proteinExistence type="predicted"/>
<gene>
    <name evidence="1" type="ORF">BpHYR1_036250</name>
</gene>
<evidence type="ECO:0000313" key="1">
    <source>
        <dbReference type="EMBL" id="RNA16420.1"/>
    </source>
</evidence>
<comment type="caution">
    <text evidence="1">The sequence shown here is derived from an EMBL/GenBank/DDBJ whole genome shotgun (WGS) entry which is preliminary data.</text>
</comment>
<keyword evidence="2" id="KW-1185">Reference proteome</keyword>
<reference evidence="1 2" key="1">
    <citation type="journal article" date="2018" name="Sci. Rep.">
        <title>Genomic signatures of local adaptation to the degree of environmental predictability in rotifers.</title>
        <authorList>
            <person name="Franch-Gras L."/>
            <person name="Hahn C."/>
            <person name="Garcia-Roger E.M."/>
            <person name="Carmona M.J."/>
            <person name="Serra M."/>
            <person name="Gomez A."/>
        </authorList>
    </citation>
    <scope>NUCLEOTIDE SEQUENCE [LARGE SCALE GENOMIC DNA]</scope>
    <source>
        <strain evidence="1">HYR1</strain>
    </source>
</reference>
<evidence type="ECO:0000313" key="2">
    <source>
        <dbReference type="Proteomes" id="UP000276133"/>
    </source>
</evidence>
<dbReference type="EMBL" id="REGN01004709">
    <property type="protein sequence ID" value="RNA16420.1"/>
    <property type="molecule type" value="Genomic_DNA"/>
</dbReference>
<dbReference type="Proteomes" id="UP000276133">
    <property type="component" value="Unassembled WGS sequence"/>
</dbReference>
<dbReference type="AlphaFoldDB" id="A0A3M7QYH9"/>
<accession>A0A3M7QYH9</accession>
<sequence>MRKIENEKQQNSYWIWPTLFTIRLALRSALVDKNLDDKFSKPTDRSLFSPMILLVCNNNRAGRVERRRMDCCSSSGPAGTPLFSQRHKMLFWE</sequence>